<name>A0ABW4ZKQ5_9SPHI</name>
<dbReference type="PANTHER" id="PTHR30570:SF1">
    <property type="entry name" value="PHOSPHATE-BINDING PROTEIN PSTS"/>
    <property type="match status" value="1"/>
</dbReference>
<evidence type="ECO:0000256" key="2">
    <source>
        <dbReference type="ARBA" id="ARBA00022448"/>
    </source>
</evidence>
<evidence type="ECO:0000256" key="3">
    <source>
        <dbReference type="ARBA" id="ARBA00022729"/>
    </source>
</evidence>
<dbReference type="Pfam" id="PF12849">
    <property type="entry name" value="PBP_like_2"/>
    <property type="match status" value="1"/>
</dbReference>
<organism evidence="6 7">
    <name type="scientific">Paradesertivirga mongoliensis</name>
    <dbReference type="NCBI Taxonomy" id="2100740"/>
    <lineage>
        <taxon>Bacteria</taxon>
        <taxon>Pseudomonadati</taxon>
        <taxon>Bacteroidota</taxon>
        <taxon>Sphingobacteriia</taxon>
        <taxon>Sphingobacteriales</taxon>
        <taxon>Sphingobacteriaceae</taxon>
        <taxon>Paradesertivirga</taxon>
    </lineage>
</organism>
<dbReference type="PANTHER" id="PTHR30570">
    <property type="entry name" value="PERIPLASMIC PHOSPHATE BINDING COMPONENT OF PHOSPHATE ABC TRANSPORTER"/>
    <property type="match status" value="1"/>
</dbReference>
<feature type="domain" description="PBP" evidence="5">
    <location>
        <begin position="26"/>
        <end position="281"/>
    </location>
</feature>
<gene>
    <name evidence="6" type="ORF">ACFSJU_08345</name>
</gene>
<comment type="function">
    <text evidence="4">Involved in the system for phosphate transport across the cytoplasmic membrane.</text>
</comment>
<evidence type="ECO:0000259" key="5">
    <source>
        <dbReference type="Pfam" id="PF12849"/>
    </source>
</evidence>
<dbReference type="InterPro" id="IPR050811">
    <property type="entry name" value="Phosphate_ABC_transporter"/>
</dbReference>
<keyword evidence="4" id="KW-0592">Phosphate transport</keyword>
<dbReference type="InterPro" id="IPR011862">
    <property type="entry name" value="Phos-bd"/>
</dbReference>
<dbReference type="InterPro" id="IPR024370">
    <property type="entry name" value="PBP_domain"/>
</dbReference>
<keyword evidence="2 4" id="KW-0813">Transport</keyword>
<keyword evidence="3 4" id="KW-0732">Signal</keyword>
<dbReference type="CDD" id="cd13654">
    <property type="entry name" value="PBP2_phosphate_like_2"/>
    <property type="match status" value="1"/>
</dbReference>
<dbReference type="Proteomes" id="UP001597387">
    <property type="component" value="Unassembled WGS sequence"/>
</dbReference>
<dbReference type="PROSITE" id="PS51257">
    <property type="entry name" value="PROKAR_LIPOPROTEIN"/>
    <property type="match status" value="1"/>
</dbReference>
<dbReference type="RefSeq" id="WP_255903684.1">
    <property type="nucleotide sequence ID" value="NZ_JAFMZO010000003.1"/>
</dbReference>
<dbReference type="EMBL" id="JBHUHZ010000001">
    <property type="protein sequence ID" value="MFD2162401.1"/>
    <property type="molecule type" value="Genomic_DNA"/>
</dbReference>
<evidence type="ECO:0000256" key="4">
    <source>
        <dbReference type="RuleBase" id="RU367119"/>
    </source>
</evidence>
<keyword evidence="7" id="KW-1185">Reference proteome</keyword>
<evidence type="ECO:0000313" key="6">
    <source>
        <dbReference type="EMBL" id="MFD2162401.1"/>
    </source>
</evidence>
<proteinExistence type="inferred from homology"/>
<evidence type="ECO:0000256" key="1">
    <source>
        <dbReference type="ARBA" id="ARBA00008725"/>
    </source>
</evidence>
<reference evidence="7" key="1">
    <citation type="journal article" date="2019" name="Int. J. Syst. Evol. Microbiol.">
        <title>The Global Catalogue of Microorganisms (GCM) 10K type strain sequencing project: providing services to taxonomists for standard genome sequencing and annotation.</title>
        <authorList>
            <consortium name="The Broad Institute Genomics Platform"/>
            <consortium name="The Broad Institute Genome Sequencing Center for Infectious Disease"/>
            <person name="Wu L."/>
            <person name="Ma J."/>
        </authorList>
    </citation>
    <scope>NUCLEOTIDE SEQUENCE [LARGE SCALE GENOMIC DNA]</scope>
    <source>
        <strain evidence="7">KCTC 42217</strain>
    </source>
</reference>
<evidence type="ECO:0000313" key="7">
    <source>
        <dbReference type="Proteomes" id="UP001597387"/>
    </source>
</evidence>
<sequence>MKITKATLFIVLIAFLASCGGGSSKKASGTLSGEIKIDGSSTVYPLSEAVSEEYRNEESGVRVTVGESGTGGGFKKFSRGEIDINDASRPITSEEIELCKQGGVEFIELPVAYDGLAVVVSKENDFVDFLTIAELKKLWEPEAQGKIKNWNQVRASFPDQPINLYGAGTASGTYDYFTEAVVGKAKSSRGDYNASEDDNVLVKGVSSDKNALGYFGLAYYENNSDKLKLVPISANGKPGILPSQETVSNGTYTPLSRPEFIYVNAKSADRPEVKSFITFYLENAASLAQEIGSVPLKPEVYKLVQARFDKKVTGSAFGVGRSTIGVNLTEALSSGTK</sequence>
<feature type="signal peptide" evidence="4">
    <location>
        <begin position="1"/>
        <end position="19"/>
    </location>
</feature>
<comment type="similarity">
    <text evidence="1 4">Belongs to the PstS family.</text>
</comment>
<protein>
    <recommendedName>
        <fullName evidence="4">Phosphate-binding protein</fullName>
    </recommendedName>
</protein>
<dbReference type="SUPFAM" id="SSF53850">
    <property type="entry name" value="Periplasmic binding protein-like II"/>
    <property type="match status" value="1"/>
</dbReference>
<accession>A0ABW4ZKQ5</accession>
<dbReference type="Gene3D" id="3.40.190.10">
    <property type="entry name" value="Periplasmic binding protein-like II"/>
    <property type="match status" value="2"/>
</dbReference>
<feature type="chain" id="PRO_5044985770" description="Phosphate-binding protein" evidence="4">
    <location>
        <begin position="20"/>
        <end position="337"/>
    </location>
</feature>
<comment type="caution">
    <text evidence="6">The sequence shown here is derived from an EMBL/GenBank/DDBJ whole genome shotgun (WGS) entry which is preliminary data.</text>
</comment>
<dbReference type="NCBIfam" id="TIGR02136">
    <property type="entry name" value="ptsS_2"/>
    <property type="match status" value="1"/>
</dbReference>